<name>A0ABU9L2M5_9FLAO</name>
<dbReference type="RefSeq" id="WP_342160865.1">
    <property type="nucleotide sequence ID" value="NZ_JBCDNA010000003.1"/>
</dbReference>
<sequence>MKYSELEKVFVKEKLDLKDSNIDIKIYDQIMGSGKTRDAIERMRQYEKDDQKFIYVTPFLDEIERVSEELNHVHAPKNYMKHVGFESQINDDGHFDILNYFNKLYKLQNKGNHLSDLIKQGKNIVTTHQLYSSFNSFDIPNLKDYILIIDEAINPVFVFNIGSRDLEILNNENLIQIEDKTSRVAKVDNDYTDDSFKSVLNFCKQENTFLQNNAFISISPIDLFLSFKEIQILTYLFEGSIMSAYFRLFNLEYTFINKCSQRTIKNKIKYNLTIYEGDRNQNSKRHQCNLSKSSIARKNRSEIQKLNLDTAYVFKRQFKTKSDDNAFTTFKDFEGKLSGNGYKKGFIAINARATNSHAHKKSMAYLGNRFLNPELKNFFISNGSPIDEDQWALSEMIQWIWRGCIRNNEPMNLYIPSYRMRYLLYTWLKA</sequence>
<dbReference type="EMBL" id="JBCDNA010000003">
    <property type="protein sequence ID" value="MEL4456698.1"/>
    <property type="molecule type" value="Genomic_DNA"/>
</dbReference>
<dbReference type="SUPFAM" id="SSF52540">
    <property type="entry name" value="P-loop containing nucleoside triphosphate hydrolases"/>
    <property type="match status" value="1"/>
</dbReference>
<evidence type="ECO:0000313" key="2">
    <source>
        <dbReference type="Proteomes" id="UP001474120"/>
    </source>
</evidence>
<evidence type="ECO:0008006" key="3">
    <source>
        <dbReference type="Google" id="ProtNLM"/>
    </source>
</evidence>
<dbReference type="InterPro" id="IPR027417">
    <property type="entry name" value="P-loop_NTPase"/>
</dbReference>
<evidence type="ECO:0000313" key="1">
    <source>
        <dbReference type="EMBL" id="MEL4456698.1"/>
    </source>
</evidence>
<protein>
    <recommendedName>
        <fullName evidence="3">Helicase/UvrB N-terminal domain-containing protein</fullName>
    </recommendedName>
</protein>
<accession>A0ABU9L2M5</accession>
<organism evidence="1 2">
    <name type="scientific">Lutimonas vermicola</name>
    <dbReference type="NCBI Taxonomy" id="414288"/>
    <lineage>
        <taxon>Bacteria</taxon>
        <taxon>Pseudomonadati</taxon>
        <taxon>Bacteroidota</taxon>
        <taxon>Flavobacteriia</taxon>
        <taxon>Flavobacteriales</taxon>
        <taxon>Flavobacteriaceae</taxon>
        <taxon>Lutimonas</taxon>
    </lineage>
</organism>
<dbReference type="Proteomes" id="UP001474120">
    <property type="component" value="Unassembled WGS sequence"/>
</dbReference>
<keyword evidence="2" id="KW-1185">Reference proteome</keyword>
<gene>
    <name evidence="1" type="ORF">AABB81_12390</name>
</gene>
<proteinExistence type="predicted"/>
<comment type="caution">
    <text evidence="1">The sequence shown here is derived from an EMBL/GenBank/DDBJ whole genome shotgun (WGS) entry which is preliminary data.</text>
</comment>
<reference evidence="1 2" key="1">
    <citation type="submission" date="2024-04" db="EMBL/GenBank/DDBJ databases">
        <title>whole genome sequencing of Lutimonas vermicola strain IMCC1616.</title>
        <authorList>
            <person name="Bae S.S."/>
        </authorList>
    </citation>
    <scope>NUCLEOTIDE SEQUENCE [LARGE SCALE GENOMIC DNA]</scope>
    <source>
        <strain evidence="1 2">IMCC1616</strain>
    </source>
</reference>